<dbReference type="AlphaFoldDB" id="A0A0G0KAY0"/>
<dbReference type="InterPro" id="IPR001173">
    <property type="entry name" value="Glyco_trans_2-like"/>
</dbReference>
<dbReference type="PANTHER" id="PTHR43630:SF2">
    <property type="entry name" value="GLYCOSYLTRANSFERASE"/>
    <property type="match status" value="1"/>
</dbReference>
<sequence>MGFKIIHSKIVLVGKISVVINVVDEEIEVFPRVLDSVKDLADEIVIIDSTSKVVLPRVVMEYKTSVFKHERVSYVEVARNFGIEKAQGDWILILDPDEELSLSLRKSLRKICEDPEADYYRIPRKNIIFGKWMKHSRWWPDYNIRLFRKGCVSWSEIIHSVPETRGKGLDLEAIEENTIIHYHYENLEQYIERMNRYTSEHAKNLLKEDYKFRWQDLITKPSNEFLSRYFQGKGYKDGIHGLALASLQAFSELVMYLKIWQEAKFVDLNPGIEKVIKIMKNSESDLHYWQADTLLNELGGIKQRIRRKLKI</sequence>
<keyword evidence="2" id="KW-0808">Transferase</keyword>
<organism evidence="2 3">
    <name type="scientific">Candidatus Woesebacteria bacterium GW2011_GWA1_37_7</name>
    <dbReference type="NCBI Taxonomy" id="1618545"/>
    <lineage>
        <taxon>Bacteria</taxon>
        <taxon>Candidatus Woeseibacteriota</taxon>
    </lineage>
</organism>
<proteinExistence type="predicted"/>
<dbReference type="CDD" id="cd02511">
    <property type="entry name" value="Beta4Glucosyltransferase"/>
    <property type="match status" value="1"/>
</dbReference>
<gene>
    <name evidence="2" type="ORF">US53_C0010G0006</name>
</gene>
<dbReference type="PANTHER" id="PTHR43630">
    <property type="entry name" value="POLY-BETA-1,6-N-ACETYL-D-GLUCOSAMINE SYNTHASE"/>
    <property type="match status" value="1"/>
</dbReference>
<comment type="caution">
    <text evidence="2">The sequence shown here is derived from an EMBL/GenBank/DDBJ whole genome shotgun (WGS) entry which is preliminary data.</text>
</comment>
<dbReference type="STRING" id="1618545.US53_C0010G0006"/>
<protein>
    <submittedName>
        <fullName evidence="2">Glycosyl transferase family 2</fullName>
    </submittedName>
</protein>
<accession>A0A0G0KAY0</accession>
<name>A0A0G0KAY0_9BACT</name>
<evidence type="ECO:0000259" key="1">
    <source>
        <dbReference type="Pfam" id="PF00535"/>
    </source>
</evidence>
<dbReference type="Proteomes" id="UP000034591">
    <property type="component" value="Unassembled WGS sequence"/>
</dbReference>
<dbReference type="Pfam" id="PF00535">
    <property type="entry name" value="Glycos_transf_2"/>
    <property type="match status" value="1"/>
</dbReference>
<dbReference type="Gene3D" id="3.90.550.10">
    <property type="entry name" value="Spore Coat Polysaccharide Biosynthesis Protein SpsA, Chain A"/>
    <property type="match status" value="1"/>
</dbReference>
<evidence type="ECO:0000313" key="3">
    <source>
        <dbReference type="Proteomes" id="UP000034591"/>
    </source>
</evidence>
<reference evidence="2 3" key="1">
    <citation type="journal article" date="2015" name="Nature">
        <title>rRNA introns, odd ribosomes, and small enigmatic genomes across a large radiation of phyla.</title>
        <authorList>
            <person name="Brown C.T."/>
            <person name="Hug L.A."/>
            <person name="Thomas B.C."/>
            <person name="Sharon I."/>
            <person name="Castelle C.J."/>
            <person name="Singh A."/>
            <person name="Wilkins M.J."/>
            <person name="Williams K.H."/>
            <person name="Banfield J.F."/>
        </authorList>
    </citation>
    <scope>NUCLEOTIDE SEQUENCE [LARGE SCALE GENOMIC DNA]</scope>
</reference>
<evidence type="ECO:0000313" key="2">
    <source>
        <dbReference type="EMBL" id="KKQ37736.1"/>
    </source>
</evidence>
<dbReference type="InterPro" id="IPR029044">
    <property type="entry name" value="Nucleotide-diphossugar_trans"/>
</dbReference>
<feature type="domain" description="Glycosyltransferase 2-like" evidence="1">
    <location>
        <begin position="17"/>
        <end position="149"/>
    </location>
</feature>
<dbReference type="EMBL" id="LBTI01000010">
    <property type="protein sequence ID" value="KKQ37736.1"/>
    <property type="molecule type" value="Genomic_DNA"/>
</dbReference>
<dbReference type="SUPFAM" id="SSF53448">
    <property type="entry name" value="Nucleotide-diphospho-sugar transferases"/>
    <property type="match status" value="1"/>
</dbReference>
<dbReference type="GO" id="GO:0016740">
    <property type="term" value="F:transferase activity"/>
    <property type="evidence" value="ECO:0007669"/>
    <property type="project" value="UniProtKB-KW"/>
</dbReference>